<dbReference type="Pfam" id="PF09365">
    <property type="entry name" value="DUF2461"/>
    <property type="match status" value="1"/>
</dbReference>
<evidence type="ECO:0000313" key="3">
    <source>
        <dbReference type="Proteomes" id="UP001320245"/>
    </source>
</evidence>
<sequence>MPAKKPSASETSNAPSRRRSARISSSGTKSRYFESKNDESDDAEEIGHSSSDELSLVSGKKRGRPAKKPTPRQKSTGKRARIEHHDDDDDDDADDYNEDAKDNNEDEEDDDSELAEDEAPRVTIVPLIKLRDTGGVDYEDDRLHKNTMLFLKDLKANNNRKWLKSVDPEFRRSLKDWTSYVETLSQKIIAADPTIPELPLKDVNFRIYRDIRFSKDPTPYKPHFSAAFSRTGRKGPYACYYVHCEPGFSSVGGGLWHPEAAHVARLRASIDERPQRWRRVLMDEGLRQTFLAPAKSGDEKGCLKAFARLNAVNALKTKPKGFDTSHRDIELLKLRNFVVHKRVPDSIFTAENGQEQIIGIVRAMVGFVTFLNDVVMPDPNLDSESSSDANEEGEEGEEEDSDEVDGDE</sequence>
<protein>
    <recommendedName>
        <fullName evidence="4">DUF2461 domain-containing protein</fullName>
    </recommendedName>
</protein>
<evidence type="ECO:0000313" key="2">
    <source>
        <dbReference type="EMBL" id="KAK7728887.1"/>
    </source>
</evidence>
<name>A0AAN9YC74_9PEZI</name>
<organism evidence="2 3">
    <name type="scientific">Cytospora paraplurivora</name>
    <dbReference type="NCBI Taxonomy" id="2898453"/>
    <lineage>
        <taxon>Eukaryota</taxon>
        <taxon>Fungi</taxon>
        <taxon>Dikarya</taxon>
        <taxon>Ascomycota</taxon>
        <taxon>Pezizomycotina</taxon>
        <taxon>Sordariomycetes</taxon>
        <taxon>Sordariomycetidae</taxon>
        <taxon>Diaporthales</taxon>
        <taxon>Cytosporaceae</taxon>
        <taxon>Cytospora</taxon>
    </lineage>
</organism>
<reference evidence="2 3" key="1">
    <citation type="journal article" date="2023" name="PLoS ONE">
        <title>Cytospora paraplurivora sp. nov. isolated from orchards with fruit tree decline syndrome in Ontario, Canada.</title>
        <authorList>
            <person name="Ilyukhin E."/>
            <person name="Nguyen H.D.T."/>
            <person name="Castle A.J."/>
            <person name="Ellouze W."/>
        </authorList>
    </citation>
    <scope>NUCLEOTIDE SEQUENCE [LARGE SCALE GENOMIC DNA]</scope>
    <source>
        <strain evidence="2 3">FDS-564</strain>
    </source>
</reference>
<dbReference type="PANTHER" id="PTHR36452">
    <property type="entry name" value="CHROMOSOME 12, WHOLE GENOME SHOTGUN SEQUENCE"/>
    <property type="match status" value="1"/>
</dbReference>
<gene>
    <name evidence="2" type="ORF">SLS53_009350</name>
</gene>
<feature type="region of interest" description="Disordered" evidence="1">
    <location>
        <begin position="378"/>
        <end position="408"/>
    </location>
</feature>
<dbReference type="Proteomes" id="UP001320245">
    <property type="component" value="Unassembled WGS sequence"/>
</dbReference>
<feature type="compositionally biased region" description="Acidic residues" evidence="1">
    <location>
        <begin position="86"/>
        <end position="97"/>
    </location>
</feature>
<dbReference type="EMBL" id="JAJSPL020000077">
    <property type="protein sequence ID" value="KAK7728887.1"/>
    <property type="molecule type" value="Genomic_DNA"/>
</dbReference>
<keyword evidence="3" id="KW-1185">Reference proteome</keyword>
<dbReference type="NCBIfam" id="TIGR02453">
    <property type="entry name" value="TIGR02453 family protein"/>
    <property type="match status" value="1"/>
</dbReference>
<feature type="compositionally biased region" description="Acidic residues" evidence="1">
    <location>
        <begin position="104"/>
        <end position="117"/>
    </location>
</feature>
<dbReference type="InterPro" id="IPR012808">
    <property type="entry name" value="CHP02453"/>
</dbReference>
<comment type="caution">
    <text evidence="2">The sequence shown here is derived from an EMBL/GenBank/DDBJ whole genome shotgun (WGS) entry which is preliminary data.</text>
</comment>
<dbReference type="PANTHER" id="PTHR36452:SF1">
    <property type="entry name" value="DUF2461 DOMAIN-CONTAINING PROTEIN"/>
    <property type="match status" value="1"/>
</dbReference>
<dbReference type="AlphaFoldDB" id="A0AAN9YC74"/>
<feature type="compositionally biased region" description="Basic residues" evidence="1">
    <location>
        <begin position="59"/>
        <end position="82"/>
    </location>
</feature>
<evidence type="ECO:0000256" key="1">
    <source>
        <dbReference type="SAM" id="MobiDB-lite"/>
    </source>
</evidence>
<feature type="region of interest" description="Disordered" evidence="1">
    <location>
        <begin position="1"/>
        <end position="120"/>
    </location>
</feature>
<evidence type="ECO:0008006" key="4">
    <source>
        <dbReference type="Google" id="ProtNLM"/>
    </source>
</evidence>
<feature type="compositionally biased region" description="Acidic residues" evidence="1">
    <location>
        <begin position="389"/>
        <end position="408"/>
    </location>
</feature>
<accession>A0AAN9YC74</accession>
<proteinExistence type="predicted"/>